<accession>A0A1G8YRD2</accession>
<evidence type="ECO:0000256" key="2">
    <source>
        <dbReference type="ARBA" id="ARBA00007703"/>
    </source>
</evidence>
<keyword evidence="3" id="KW-1005">Bacterial flagellum biogenesis</keyword>
<name>A0A1G8YRD2_9GAMM</name>
<comment type="function">
    <text evidence="1">Required for the efficient initiation of filament assembly.</text>
</comment>
<comment type="similarity">
    <text evidence="2">Belongs to the FlgN family.</text>
</comment>
<evidence type="ECO:0000313" key="5">
    <source>
        <dbReference type="EMBL" id="SDK05402.1"/>
    </source>
</evidence>
<dbReference type="Pfam" id="PF05130">
    <property type="entry name" value="FlgN"/>
    <property type="match status" value="1"/>
</dbReference>
<dbReference type="InterPro" id="IPR007809">
    <property type="entry name" value="FlgN-like"/>
</dbReference>
<evidence type="ECO:0000256" key="3">
    <source>
        <dbReference type="ARBA" id="ARBA00022795"/>
    </source>
</evidence>
<sequence length="135" mass="14614">MIGAQQGRLQQLQQLLQQEHQALVERDADAIESLLREKLAQLDAINAADAALAGHPDVAQLTNDTDARQGIEQCRSVLAQCQMFNQQNSQLADQTLASLSRLQQILNSTKSANSLTYNQSGTTSSGNRLGKAIKA</sequence>
<dbReference type="InterPro" id="IPR036679">
    <property type="entry name" value="FlgN-like_sf"/>
</dbReference>
<dbReference type="AlphaFoldDB" id="A0A1G8YRD2"/>
<gene>
    <name evidence="5" type="ORF">SAMN04488540_11823</name>
</gene>
<feature type="compositionally biased region" description="Polar residues" evidence="4">
    <location>
        <begin position="114"/>
        <end position="127"/>
    </location>
</feature>
<organism evidence="5 6">
    <name type="scientific">Ferrimonas sediminum</name>
    <dbReference type="NCBI Taxonomy" id="718193"/>
    <lineage>
        <taxon>Bacteria</taxon>
        <taxon>Pseudomonadati</taxon>
        <taxon>Pseudomonadota</taxon>
        <taxon>Gammaproteobacteria</taxon>
        <taxon>Alteromonadales</taxon>
        <taxon>Ferrimonadaceae</taxon>
        <taxon>Ferrimonas</taxon>
    </lineage>
</organism>
<evidence type="ECO:0000256" key="1">
    <source>
        <dbReference type="ARBA" id="ARBA00002397"/>
    </source>
</evidence>
<keyword evidence="6" id="KW-1185">Reference proteome</keyword>
<evidence type="ECO:0000313" key="6">
    <source>
        <dbReference type="Proteomes" id="UP000199527"/>
    </source>
</evidence>
<dbReference type="SUPFAM" id="SSF140566">
    <property type="entry name" value="FlgN-like"/>
    <property type="match status" value="1"/>
</dbReference>
<dbReference type="GO" id="GO:0044780">
    <property type="term" value="P:bacterial-type flagellum assembly"/>
    <property type="evidence" value="ECO:0007669"/>
    <property type="project" value="InterPro"/>
</dbReference>
<dbReference type="Gene3D" id="1.20.58.300">
    <property type="entry name" value="FlgN-like"/>
    <property type="match status" value="1"/>
</dbReference>
<dbReference type="Proteomes" id="UP000199527">
    <property type="component" value="Unassembled WGS sequence"/>
</dbReference>
<proteinExistence type="inferred from homology"/>
<evidence type="ECO:0000256" key="4">
    <source>
        <dbReference type="SAM" id="MobiDB-lite"/>
    </source>
</evidence>
<feature type="region of interest" description="Disordered" evidence="4">
    <location>
        <begin position="114"/>
        <end position="135"/>
    </location>
</feature>
<protein>
    <submittedName>
        <fullName evidence="5">FlgN protein</fullName>
    </submittedName>
</protein>
<reference evidence="6" key="1">
    <citation type="submission" date="2016-10" db="EMBL/GenBank/DDBJ databases">
        <authorList>
            <person name="Varghese N."/>
            <person name="Submissions S."/>
        </authorList>
    </citation>
    <scope>NUCLEOTIDE SEQUENCE [LARGE SCALE GENOMIC DNA]</scope>
    <source>
        <strain evidence="6">DSM 23317</strain>
    </source>
</reference>
<dbReference type="EMBL" id="FNEM01000018">
    <property type="protein sequence ID" value="SDK05402.1"/>
    <property type="molecule type" value="Genomic_DNA"/>
</dbReference>